<evidence type="ECO:0000313" key="1">
    <source>
        <dbReference type="EMBL" id="MCI96028.1"/>
    </source>
</evidence>
<dbReference type="EMBL" id="LXQA011403796">
    <property type="protein sequence ID" value="MCI96028.1"/>
    <property type="molecule type" value="Genomic_DNA"/>
</dbReference>
<keyword evidence="2" id="KW-1185">Reference proteome</keyword>
<sequence>MRSLTVSQDRISKISSSWRITDGDGLDREFGVSMITKVLLEMKIDILQLQIA</sequence>
<reference evidence="1 2" key="1">
    <citation type="journal article" date="2018" name="Front. Plant Sci.">
        <title>Red Clover (Trifolium pratense) and Zigzag Clover (T. medium) - A Picture of Genomic Similarities and Differences.</title>
        <authorList>
            <person name="Dluhosova J."/>
            <person name="Istvanek J."/>
            <person name="Nedelnik J."/>
            <person name="Repkova J."/>
        </authorList>
    </citation>
    <scope>NUCLEOTIDE SEQUENCE [LARGE SCALE GENOMIC DNA]</scope>
    <source>
        <strain evidence="2">cv. 10/8</strain>
        <tissue evidence="1">Leaf</tissue>
    </source>
</reference>
<proteinExistence type="predicted"/>
<organism evidence="1 2">
    <name type="scientific">Trifolium medium</name>
    <dbReference type="NCBI Taxonomy" id="97028"/>
    <lineage>
        <taxon>Eukaryota</taxon>
        <taxon>Viridiplantae</taxon>
        <taxon>Streptophyta</taxon>
        <taxon>Embryophyta</taxon>
        <taxon>Tracheophyta</taxon>
        <taxon>Spermatophyta</taxon>
        <taxon>Magnoliopsida</taxon>
        <taxon>eudicotyledons</taxon>
        <taxon>Gunneridae</taxon>
        <taxon>Pentapetalae</taxon>
        <taxon>rosids</taxon>
        <taxon>fabids</taxon>
        <taxon>Fabales</taxon>
        <taxon>Fabaceae</taxon>
        <taxon>Papilionoideae</taxon>
        <taxon>50 kb inversion clade</taxon>
        <taxon>NPAAA clade</taxon>
        <taxon>Hologalegina</taxon>
        <taxon>IRL clade</taxon>
        <taxon>Trifolieae</taxon>
        <taxon>Trifolium</taxon>
    </lineage>
</organism>
<dbReference type="Proteomes" id="UP000265520">
    <property type="component" value="Unassembled WGS sequence"/>
</dbReference>
<dbReference type="AlphaFoldDB" id="A0A392W5U6"/>
<accession>A0A392W5U6</accession>
<name>A0A392W5U6_9FABA</name>
<evidence type="ECO:0000313" key="2">
    <source>
        <dbReference type="Proteomes" id="UP000265520"/>
    </source>
</evidence>
<comment type="caution">
    <text evidence="1">The sequence shown here is derived from an EMBL/GenBank/DDBJ whole genome shotgun (WGS) entry which is preliminary data.</text>
</comment>
<protein>
    <submittedName>
        <fullName evidence="1">Uncharacterized protein</fullName>
    </submittedName>
</protein>
<feature type="non-terminal residue" evidence="1">
    <location>
        <position position="52"/>
    </location>
</feature>